<accession>A0A0W0ZJI6</accession>
<gene>
    <name evidence="1" type="ORF">Lste_2319</name>
</gene>
<dbReference type="EMBL" id="LNYY01000019">
    <property type="protein sequence ID" value="KTD69161.1"/>
    <property type="molecule type" value="Genomic_DNA"/>
</dbReference>
<dbReference type="STRING" id="947033.Lste_2319"/>
<dbReference type="AlphaFoldDB" id="A0A0W0ZJI6"/>
<dbReference type="PATRIC" id="fig|947033.5.peg.2458"/>
<name>A0A0W0ZJI6_9GAMM</name>
<dbReference type="Pfam" id="PF05638">
    <property type="entry name" value="T6SS_HCP"/>
    <property type="match status" value="1"/>
</dbReference>
<keyword evidence="2" id="KW-1185">Reference proteome</keyword>
<dbReference type="InterPro" id="IPR036624">
    <property type="entry name" value="Hcp1-lik_sf"/>
</dbReference>
<dbReference type="SUPFAM" id="SSF141452">
    <property type="entry name" value="Hcp1-like"/>
    <property type="match status" value="1"/>
</dbReference>
<dbReference type="RefSeq" id="WP_058511113.1">
    <property type="nucleotide sequence ID" value="NZ_DAIOMV010000014.1"/>
</dbReference>
<dbReference type="Proteomes" id="UP000054926">
    <property type="component" value="Unassembled WGS sequence"/>
</dbReference>
<dbReference type="OrthoDB" id="5640056at2"/>
<comment type="caution">
    <text evidence="1">The sequence shown here is derived from an EMBL/GenBank/DDBJ whole genome shotgun (WGS) entry which is preliminary data.</text>
</comment>
<dbReference type="InterPro" id="IPR008514">
    <property type="entry name" value="T6SS_Hcp"/>
</dbReference>
<organism evidence="1 2">
    <name type="scientific">Legionella steelei</name>
    <dbReference type="NCBI Taxonomy" id="947033"/>
    <lineage>
        <taxon>Bacteria</taxon>
        <taxon>Pseudomonadati</taxon>
        <taxon>Pseudomonadota</taxon>
        <taxon>Gammaproteobacteria</taxon>
        <taxon>Legionellales</taxon>
        <taxon>Legionellaceae</taxon>
        <taxon>Legionella</taxon>
    </lineage>
</organism>
<evidence type="ECO:0000313" key="2">
    <source>
        <dbReference type="Proteomes" id="UP000054926"/>
    </source>
</evidence>
<proteinExistence type="predicted"/>
<dbReference type="Gene3D" id="2.30.110.20">
    <property type="entry name" value="Hcp1-like"/>
    <property type="match status" value="1"/>
</dbReference>
<protein>
    <submittedName>
        <fullName evidence="1">Uncharacterized protein</fullName>
    </submittedName>
</protein>
<sequence length="181" mass="20069">MASNESEGHDIAVLPMLPDSEIARTQYKLMAKITTQASGVVKGSSTVKGYEGWVTLLDFKQRITRAFDAQNQLIGVPDCKYFRLTGLWDQAGVVPHTQSIFTGEEINSAIIHCLRSSASGEVEAAVEITLEKAKVLEVDYAYSHPAGPLFIVDMRPTVYKVMDKKNNQEFGWDLTKLMRVG</sequence>
<evidence type="ECO:0000313" key="1">
    <source>
        <dbReference type="EMBL" id="KTD69161.1"/>
    </source>
</evidence>
<reference evidence="1 2" key="1">
    <citation type="submission" date="2015-11" db="EMBL/GenBank/DDBJ databases">
        <title>Genomic analysis of 38 Legionella species identifies large and diverse effector repertoires.</title>
        <authorList>
            <person name="Burstein D."/>
            <person name="Amaro F."/>
            <person name="Zusman T."/>
            <person name="Lifshitz Z."/>
            <person name="Cohen O."/>
            <person name="Gilbert J.A."/>
            <person name="Pupko T."/>
            <person name="Shuman H.A."/>
            <person name="Segal G."/>
        </authorList>
    </citation>
    <scope>NUCLEOTIDE SEQUENCE [LARGE SCALE GENOMIC DNA]</scope>
    <source>
        <strain evidence="1 2">IMVS3376</strain>
    </source>
</reference>